<organism evidence="1 2">
    <name type="scientific">Pyropia yezoensis</name>
    <name type="common">Susabi-nori</name>
    <name type="synonym">Porphyra yezoensis</name>
    <dbReference type="NCBI Taxonomy" id="2788"/>
    <lineage>
        <taxon>Eukaryota</taxon>
        <taxon>Rhodophyta</taxon>
        <taxon>Bangiophyceae</taxon>
        <taxon>Bangiales</taxon>
        <taxon>Bangiaceae</taxon>
        <taxon>Pyropia</taxon>
    </lineage>
</organism>
<name>A0ACC3C4X8_PYRYE</name>
<dbReference type="Proteomes" id="UP000798662">
    <property type="component" value="Chromosome 2"/>
</dbReference>
<sequence>MQATHDILVHGRDLARYDHHTFPGVFHTLYYASRPLANTAALPLTAAALAARLRSRDGGGGLAALAAAAAVVRCDLAALLAPAAVMDVVAAAPRGLAAVVGVLAPPAVAGVAAIAASVVVDTPLWAGREGLPLGMGATPAWKGGEGEGGGGAGWIYPELAVFWFNVAENKSAAWGVSPWWWYAANALPRGAGVAYVIAVAALVVTAAVAVGRAATAVWGGSAGRGGGGGGKAAAVARPASARWWAPLLLPRRVATAVTPFFIFVALYSALPHKELRFVFPVLPAINVVAGVVVAAALGIDGAPGGGVAVAAAASPPASLPPSRWARAALVAALAAAAAVTVAATALHAAAAAANYPGGAALAALQAAPAGAVASPATRSVTVWVCPAAAMTGVTLWGERSLRSRGGVTWRYSRDEGVSPAAGRGLAPYTHLIADVPDVGGYDRLFGVRGYAGVRLGWGGGGWIRTKEVLWVHVRHDVAPGSRGGEEREGDAPAGGTRPVPEGQAPVV</sequence>
<accession>A0ACC3C4X8</accession>
<reference evidence="1" key="1">
    <citation type="submission" date="2019-11" db="EMBL/GenBank/DDBJ databases">
        <title>Nori genome reveals adaptations in red seaweeds to the harsh intertidal environment.</title>
        <authorList>
            <person name="Wang D."/>
            <person name="Mao Y."/>
        </authorList>
    </citation>
    <scope>NUCLEOTIDE SEQUENCE</scope>
    <source>
        <tissue evidence="1">Gametophyte</tissue>
    </source>
</reference>
<protein>
    <submittedName>
        <fullName evidence="1">Uncharacterized protein</fullName>
    </submittedName>
</protein>
<keyword evidence="2" id="KW-1185">Reference proteome</keyword>
<dbReference type="EMBL" id="CM020619">
    <property type="protein sequence ID" value="KAK1865016.1"/>
    <property type="molecule type" value="Genomic_DNA"/>
</dbReference>
<evidence type="ECO:0000313" key="1">
    <source>
        <dbReference type="EMBL" id="KAK1865016.1"/>
    </source>
</evidence>
<comment type="caution">
    <text evidence="1">The sequence shown here is derived from an EMBL/GenBank/DDBJ whole genome shotgun (WGS) entry which is preliminary data.</text>
</comment>
<proteinExistence type="predicted"/>
<gene>
    <name evidence="1" type="ORF">I4F81_007552</name>
</gene>
<evidence type="ECO:0000313" key="2">
    <source>
        <dbReference type="Proteomes" id="UP000798662"/>
    </source>
</evidence>